<protein>
    <submittedName>
        <fullName evidence="2">Uncharacterized protein</fullName>
    </submittedName>
</protein>
<keyword evidence="3" id="KW-1185">Reference proteome</keyword>
<accession>A0AAV5USD6</accession>
<keyword evidence="1" id="KW-0472">Membrane</keyword>
<feature type="transmembrane region" description="Helical" evidence="1">
    <location>
        <begin position="7"/>
        <end position="26"/>
    </location>
</feature>
<evidence type="ECO:0000313" key="3">
    <source>
        <dbReference type="Proteomes" id="UP001432322"/>
    </source>
</evidence>
<evidence type="ECO:0000256" key="1">
    <source>
        <dbReference type="SAM" id="Phobius"/>
    </source>
</evidence>
<proteinExistence type="predicted"/>
<dbReference type="Proteomes" id="UP001432322">
    <property type="component" value="Unassembled WGS sequence"/>
</dbReference>
<feature type="non-terminal residue" evidence="2">
    <location>
        <position position="1"/>
    </location>
</feature>
<evidence type="ECO:0000313" key="2">
    <source>
        <dbReference type="EMBL" id="GMT09147.1"/>
    </source>
</evidence>
<organism evidence="2 3">
    <name type="scientific">Pristionchus fissidentatus</name>
    <dbReference type="NCBI Taxonomy" id="1538716"/>
    <lineage>
        <taxon>Eukaryota</taxon>
        <taxon>Metazoa</taxon>
        <taxon>Ecdysozoa</taxon>
        <taxon>Nematoda</taxon>
        <taxon>Chromadorea</taxon>
        <taxon>Rhabditida</taxon>
        <taxon>Rhabditina</taxon>
        <taxon>Diplogasteromorpha</taxon>
        <taxon>Diplogasteroidea</taxon>
        <taxon>Neodiplogasteridae</taxon>
        <taxon>Pristionchus</taxon>
    </lineage>
</organism>
<reference evidence="2" key="1">
    <citation type="submission" date="2023-10" db="EMBL/GenBank/DDBJ databases">
        <title>Genome assembly of Pristionchus species.</title>
        <authorList>
            <person name="Yoshida K."/>
            <person name="Sommer R.J."/>
        </authorList>
    </citation>
    <scope>NUCLEOTIDE SEQUENCE</scope>
    <source>
        <strain evidence="2">RS5133</strain>
    </source>
</reference>
<name>A0AAV5USD6_9BILA</name>
<dbReference type="EMBL" id="BTSY01000001">
    <property type="protein sequence ID" value="GMT09147.1"/>
    <property type="molecule type" value="Genomic_DNA"/>
</dbReference>
<keyword evidence="1" id="KW-1133">Transmembrane helix</keyword>
<feature type="non-terminal residue" evidence="2">
    <location>
        <position position="80"/>
    </location>
</feature>
<comment type="caution">
    <text evidence="2">The sequence shown here is derived from an EMBL/GenBank/DDBJ whole genome shotgun (WGS) entry which is preliminary data.</text>
</comment>
<sequence>ISPYGVLVRVCQFIICPLLIAFAVGTEHFELFTDVWHRKQDTLSKVPAVPNTLASFAFLPWPLVIVGAIAAIVKNMKNRG</sequence>
<gene>
    <name evidence="2" type="ORF">PFISCL1PPCAC_444</name>
</gene>
<dbReference type="AlphaFoldDB" id="A0AAV5USD6"/>
<feature type="transmembrane region" description="Helical" evidence="1">
    <location>
        <begin position="53"/>
        <end position="73"/>
    </location>
</feature>
<keyword evidence="1" id="KW-0812">Transmembrane</keyword>